<gene>
    <name evidence="1" type="ORF">QNJ86_08195</name>
</gene>
<proteinExistence type="predicted"/>
<keyword evidence="2" id="KW-1185">Reference proteome</keyword>
<evidence type="ECO:0000313" key="2">
    <source>
        <dbReference type="Proteomes" id="UP001232750"/>
    </source>
</evidence>
<evidence type="ECO:0000313" key="1">
    <source>
        <dbReference type="EMBL" id="MDJ1650780.1"/>
    </source>
</evidence>
<evidence type="ECO:0008006" key="3">
    <source>
        <dbReference type="Google" id="ProtNLM"/>
    </source>
</evidence>
<comment type="caution">
    <text evidence="1">The sequence shown here is derived from an EMBL/GenBank/DDBJ whole genome shotgun (WGS) entry which is preliminary data.</text>
</comment>
<dbReference type="RefSeq" id="WP_283832122.1">
    <property type="nucleotide sequence ID" value="NZ_JASJEU010000014.1"/>
</dbReference>
<name>A0ABT7DRH2_9ACTN</name>
<reference evidence="1 2" key="1">
    <citation type="submission" date="2023-05" db="EMBL/GenBank/DDBJ databases">
        <title>Gordonibacter KGMB12511T sp. nov., isolated from faeces of healthy Korean.</title>
        <authorList>
            <person name="Kim H.S."/>
            <person name="Kim J.-S."/>
            <person name="Suh M.K."/>
            <person name="Eom M.K."/>
            <person name="Do H.E."/>
            <person name="Lee J.-S."/>
        </authorList>
    </citation>
    <scope>NUCLEOTIDE SEQUENCE [LARGE SCALE GENOMIC DNA]</scope>
    <source>
        <strain evidence="1 2">KGMB12511</strain>
    </source>
</reference>
<dbReference type="EMBL" id="JASJEU010000014">
    <property type="protein sequence ID" value="MDJ1650780.1"/>
    <property type="molecule type" value="Genomic_DNA"/>
</dbReference>
<organism evidence="1 2">
    <name type="scientific">Gordonibacter faecis</name>
    <dbReference type="NCBI Taxonomy" id="3047475"/>
    <lineage>
        <taxon>Bacteria</taxon>
        <taxon>Bacillati</taxon>
        <taxon>Actinomycetota</taxon>
        <taxon>Coriobacteriia</taxon>
        <taxon>Eggerthellales</taxon>
        <taxon>Eggerthellaceae</taxon>
        <taxon>Gordonibacter</taxon>
    </lineage>
</organism>
<sequence length="193" mass="21581">MAATVKTLLEHHGELYWGTRMANPGYQYGLSLDVTPQGLAAQVVYVLSDVDDEDEELVTPDTLLDCYTLSDLERNGIVLSDLMEEDLPEPVLGWYCAEQSFFSHEQLAELQASSERLGDYLDIVLHILTIDPEEVATGMPSLDELSFFDLLDELEGISEKIDAGELKQPLPFSFKLVGDALLGWEFADEADYR</sequence>
<accession>A0ABT7DRH2</accession>
<protein>
    <recommendedName>
        <fullName evidence="3">DUF2004 domain-containing protein</fullName>
    </recommendedName>
</protein>
<dbReference type="Proteomes" id="UP001232750">
    <property type="component" value="Unassembled WGS sequence"/>
</dbReference>